<evidence type="ECO:0000256" key="3">
    <source>
        <dbReference type="ARBA" id="ARBA00023295"/>
    </source>
</evidence>
<accession>A0A6A5QSR6</accession>
<protein>
    <submittedName>
        <fullName evidence="8">Glycoside hydrolase superfamily</fullName>
    </submittedName>
</protein>
<dbReference type="EMBL" id="ML979134">
    <property type="protein sequence ID" value="KAF1917656.1"/>
    <property type="molecule type" value="Genomic_DNA"/>
</dbReference>
<keyword evidence="2 8" id="KW-0378">Hydrolase</keyword>
<dbReference type="GO" id="GO:0004553">
    <property type="term" value="F:hydrolase activity, hydrolyzing O-glycosyl compounds"/>
    <property type="evidence" value="ECO:0007669"/>
    <property type="project" value="InterPro"/>
</dbReference>
<dbReference type="InterPro" id="IPR051913">
    <property type="entry name" value="GH2_Domain-Containing"/>
</dbReference>
<feature type="domain" description="Glycosyl hydrolases family 2 sugar binding" evidence="7">
    <location>
        <begin position="116"/>
        <end position="189"/>
    </location>
</feature>
<dbReference type="Gene3D" id="2.60.120.260">
    <property type="entry name" value="Galactose-binding domain-like"/>
    <property type="match status" value="1"/>
</dbReference>
<reference evidence="8" key="1">
    <citation type="journal article" date="2020" name="Stud. Mycol.">
        <title>101 Dothideomycetes genomes: a test case for predicting lifestyles and emergence of pathogens.</title>
        <authorList>
            <person name="Haridas S."/>
            <person name="Albert R."/>
            <person name="Binder M."/>
            <person name="Bloem J."/>
            <person name="Labutti K."/>
            <person name="Salamov A."/>
            <person name="Andreopoulos B."/>
            <person name="Baker S."/>
            <person name="Barry K."/>
            <person name="Bills G."/>
            <person name="Bluhm B."/>
            <person name="Cannon C."/>
            <person name="Castanera R."/>
            <person name="Culley D."/>
            <person name="Daum C."/>
            <person name="Ezra D."/>
            <person name="Gonzalez J."/>
            <person name="Henrissat B."/>
            <person name="Kuo A."/>
            <person name="Liang C."/>
            <person name="Lipzen A."/>
            <person name="Lutzoni F."/>
            <person name="Magnuson J."/>
            <person name="Mondo S."/>
            <person name="Nolan M."/>
            <person name="Ohm R."/>
            <person name="Pangilinan J."/>
            <person name="Park H.-J."/>
            <person name="Ramirez L."/>
            <person name="Alfaro M."/>
            <person name="Sun H."/>
            <person name="Tritt A."/>
            <person name="Yoshinaga Y."/>
            <person name="Zwiers L.-H."/>
            <person name="Turgeon B."/>
            <person name="Goodwin S."/>
            <person name="Spatafora J."/>
            <person name="Crous P."/>
            <person name="Grigoriev I."/>
        </authorList>
    </citation>
    <scope>NUCLEOTIDE SEQUENCE</scope>
    <source>
        <strain evidence="8">HMLAC05119</strain>
    </source>
</reference>
<name>A0A6A5QSR6_AMPQU</name>
<dbReference type="PANTHER" id="PTHR42732:SF2">
    <property type="entry name" value="BETA-MANNOSIDASE"/>
    <property type="match status" value="1"/>
</dbReference>
<keyword evidence="9" id="KW-1185">Reference proteome</keyword>
<feature type="domain" description="Glycoside hydrolase family 2 immunoglobulin-like beta-sandwich" evidence="5">
    <location>
        <begin position="235"/>
        <end position="318"/>
    </location>
</feature>
<dbReference type="GO" id="GO:0005975">
    <property type="term" value="P:carbohydrate metabolic process"/>
    <property type="evidence" value="ECO:0007669"/>
    <property type="project" value="InterPro"/>
</dbReference>
<dbReference type="InterPro" id="IPR008979">
    <property type="entry name" value="Galactose-bd-like_sf"/>
</dbReference>
<dbReference type="SUPFAM" id="SSF49785">
    <property type="entry name" value="Galactose-binding domain-like"/>
    <property type="match status" value="1"/>
</dbReference>
<dbReference type="InterPro" id="IPR006103">
    <property type="entry name" value="Glyco_hydro_2_cat"/>
</dbReference>
<sequence length="663" mass="74094">MLFLGATAAWLASCTLAASIVPRQNNDTDYKIGNITLDTPWTSTVGTNPWPEYPRPRLQRSYWKNLNGVWRYRNAAEGDLGSPPFGETLEDPVLVPFCLESALSGVTGKGPNGRIYSWYQTPLEIPSDWPSDNSVILNFGAVDYEATVFINGRNAAFHRGGYFEFSVDITPYLNANGTNELMVHVYDPTDQGRTQIPIGKQTLNRGGMIWYTPCSGIWQTVWLESVPSEHISKLDLSADMDGKVNVTVHSSTNSSTLVKVTIYEPHSQNVKATATGSSGTPFVFTVSDPDLWYPDSPTLYNITIKFGSDTVQSYTGFRTISRRAIGGVQRPLLNGKFIFPFGPLDQGFWPDGIYTPPSVEAMRFDLDVLKRVGINMVRKHIKVEPALYYKACDEMGFLVIQDMPSLRPDLPDKNGGCGIIRLEGPNEQAEFNRQLALLIEQLKSYPSIFAWTIYNEEWGQATSPPWPEYPLTDLVRSLDPTRLVNAVSGWTDHRAGDFDDNHHYSTPQCGTPFWSTQGSGPEGSDSAYDKSRIGLQGEFGGIGQYPPKGHSWYTDLNRQTSYELTNSTEDWNYRTHDLLNQLREQTDLFSCSGGVWTQTTDVEGEVNGLITYDRRIIRMNETLWKQDTTALYEAAARRSDTVNATQYAAIVDRSVDGIQVGMP</sequence>
<dbReference type="InterPro" id="IPR017853">
    <property type="entry name" value="GH"/>
</dbReference>
<evidence type="ECO:0000259" key="6">
    <source>
        <dbReference type="Pfam" id="PF02836"/>
    </source>
</evidence>
<organism evidence="8 9">
    <name type="scientific">Ampelomyces quisqualis</name>
    <name type="common">Powdery mildew agent</name>
    <dbReference type="NCBI Taxonomy" id="50730"/>
    <lineage>
        <taxon>Eukaryota</taxon>
        <taxon>Fungi</taxon>
        <taxon>Dikarya</taxon>
        <taxon>Ascomycota</taxon>
        <taxon>Pezizomycotina</taxon>
        <taxon>Dothideomycetes</taxon>
        <taxon>Pleosporomycetidae</taxon>
        <taxon>Pleosporales</taxon>
        <taxon>Pleosporineae</taxon>
        <taxon>Phaeosphaeriaceae</taxon>
        <taxon>Ampelomyces</taxon>
    </lineage>
</organism>
<evidence type="ECO:0000256" key="1">
    <source>
        <dbReference type="ARBA" id="ARBA00007401"/>
    </source>
</evidence>
<evidence type="ECO:0000259" key="5">
    <source>
        <dbReference type="Pfam" id="PF00703"/>
    </source>
</evidence>
<feature type="chain" id="PRO_5025422288" evidence="4">
    <location>
        <begin position="18"/>
        <end position="663"/>
    </location>
</feature>
<comment type="similarity">
    <text evidence="1">Belongs to the glycosyl hydrolase 2 family.</text>
</comment>
<feature type="domain" description="Glycoside hydrolase family 2 catalytic" evidence="6">
    <location>
        <begin position="360"/>
        <end position="615"/>
    </location>
</feature>
<evidence type="ECO:0000256" key="2">
    <source>
        <dbReference type="ARBA" id="ARBA00022801"/>
    </source>
</evidence>
<dbReference type="SUPFAM" id="SSF51445">
    <property type="entry name" value="(Trans)glycosidases"/>
    <property type="match status" value="1"/>
</dbReference>
<dbReference type="AlphaFoldDB" id="A0A6A5QSR6"/>
<dbReference type="OrthoDB" id="408320at2759"/>
<dbReference type="Proteomes" id="UP000800096">
    <property type="component" value="Unassembled WGS sequence"/>
</dbReference>
<dbReference type="PANTHER" id="PTHR42732">
    <property type="entry name" value="BETA-GALACTOSIDASE"/>
    <property type="match status" value="1"/>
</dbReference>
<dbReference type="InterPro" id="IPR006102">
    <property type="entry name" value="Ig-like_GH2"/>
</dbReference>
<dbReference type="Gene3D" id="2.60.40.10">
    <property type="entry name" value="Immunoglobulins"/>
    <property type="match status" value="1"/>
</dbReference>
<dbReference type="SUPFAM" id="SSF49303">
    <property type="entry name" value="beta-Galactosidase/glucuronidase domain"/>
    <property type="match status" value="1"/>
</dbReference>
<evidence type="ECO:0000259" key="7">
    <source>
        <dbReference type="Pfam" id="PF02837"/>
    </source>
</evidence>
<dbReference type="InterPro" id="IPR036156">
    <property type="entry name" value="Beta-gal/glucu_dom_sf"/>
</dbReference>
<dbReference type="InterPro" id="IPR013783">
    <property type="entry name" value="Ig-like_fold"/>
</dbReference>
<evidence type="ECO:0000256" key="4">
    <source>
        <dbReference type="SAM" id="SignalP"/>
    </source>
</evidence>
<gene>
    <name evidence="8" type="ORF">BDU57DRAFT_528231</name>
</gene>
<keyword evidence="3" id="KW-0326">Glycosidase</keyword>
<keyword evidence="4" id="KW-0732">Signal</keyword>
<dbReference type="Pfam" id="PF02837">
    <property type="entry name" value="Glyco_hydro_2_N"/>
    <property type="match status" value="1"/>
</dbReference>
<dbReference type="Gene3D" id="3.20.20.80">
    <property type="entry name" value="Glycosidases"/>
    <property type="match status" value="1"/>
</dbReference>
<dbReference type="InterPro" id="IPR006104">
    <property type="entry name" value="Glyco_hydro_2_N"/>
</dbReference>
<dbReference type="Pfam" id="PF00703">
    <property type="entry name" value="Glyco_hydro_2"/>
    <property type="match status" value="1"/>
</dbReference>
<evidence type="ECO:0000313" key="9">
    <source>
        <dbReference type="Proteomes" id="UP000800096"/>
    </source>
</evidence>
<evidence type="ECO:0000313" key="8">
    <source>
        <dbReference type="EMBL" id="KAF1917656.1"/>
    </source>
</evidence>
<proteinExistence type="inferred from homology"/>
<dbReference type="Pfam" id="PF02836">
    <property type="entry name" value="Glyco_hydro_2_C"/>
    <property type="match status" value="1"/>
</dbReference>
<feature type="signal peptide" evidence="4">
    <location>
        <begin position="1"/>
        <end position="17"/>
    </location>
</feature>